<evidence type="ECO:0000313" key="9">
    <source>
        <dbReference type="EMBL" id="KAF5321104.1"/>
    </source>
</evidence>
<dbReference type="GO" id="GO:0003697">
    <property type="term" value="F:single-stranded DNA binding"/>
    <property type="evidence" value="ECO:0007669"/>
    <property type="project" value="TreeGrafter"/>
</dbReference>
<evidence type="ECO:0000256" key="4">
    <source>
        <dbReference type="ARBA" id="ARBA00023125"/>
    </source>
</evidence>
<name>A0A8H5F2E1_9AGAR</name>
<keyword evidence="4" id="KW-0238">DNA-binding</keyword>
<proteinExistence type="inferred from homology"/>
<feature type="domain" description="ERCC1-like central" evidence="8">
    <location>
        <begin position="47"/>
        <end position="160"/>
    </location>
</feature>
<accession>A0A8H5F2E1</accession>
<dbReference type="FunFam" id="3.40.50.10130:FF:000001">
    <property type="entry name" value="DNA excision repair protein ERCC-1"/>
    <property type="match status" value="1"/>
</dbReference>
<dbReference type="Gene3D" id="1.10.150.20">
    <property type="entry name" value="5' to 3' exonuclease, C-terminal subdomain"/>
    <property type="match status" value="1"/>
</dbReference>
<dbReference type="GO" id="GO:0070522">
    <property type="term" value="C:ERCC4-ERCC1 complex"/>
    <property type="evidence" value="ECO:0007669"/>
    <property type="project" value="TreeGrafter"/>
</dbReference>
<dbReference type="GO" id="GO:0000110">
    <property type="term" value="C:nucleotide-excision repair factor 1 complex"/>
    <property type="evidence" value="ECO:0007669"/>
    <property type="project" value="TreeGrafter"/>
</dbReference>
<dbReference type="InterPro" id="IPR047260">
    <property type="entry name" value="ERCC1-like_central_dom"/>
</dbReference>
<dbReference type="Proteomes" id="UP000567179">
    <property type="component" value="Unassembled WGS sequence"/>
</dbReference>
<dbReference type="Pfam" id="PF14520">
    <property type="entry name" value="HHH_5"/>
    <property type="match status" value="1"/>
</dbReference>
<gene>
    <name evidence="9" type="ORF">D9619_001741</name>
</gene>
<keyword evidence="3" id="KW-0227">DNA damage</keyword>
<dbReference type="SUPFAM" id="SSF47781">
    <property type="entry name" value="RuvA domain 2-like"/>
    <property type="match status" value="1"/>
</dbReference>
<comment type="subcellular location">
    <subcellularLocation>
        <location evidence="1">Nucleus</location>
    </subcellularLocation>
</comment>
<dbReference type="NCBIfam" id="TIGR00597">
    <property type="entry name" value="rad10"/>
    <property type="match status" value="1"/>
</dbReference>
<dbReference type="OrthoDB" id="10262814at2759"/>
<evidence type="ECO:0000256" key="6">
    <source>
        <dbReference type="ARBA" id="ARBA00023242"/>
    </source>
</evidence>
<dbReference type="InterPro" id="IPR011335">
    <property type="entry name" value="Restrct_endonuc-II-like"/>
</dbReference>
<dbReference type="Pfam" id="PF03834">
    <property type="entry name" value="Rad10"/>
    <property type="match status" value="1"/>
</dbReference>
<comment type="similarity">
    <text evidence="2">Belongs to the ERCC1/RAD10/SWI10 family.</text>
</comment>
<dbReference type="PANTHER" id="PTHR12749:SF0">
    <property type="entry name" value="DNA EXCISION REPAIR PROTEIN ERCC-1"/>
    <property type="match status" value="1"/>
</dbReference>
<protein>
    <recommendedName>
        <fullName evidence="8">ERCC1-like central domain-containing protein</fullName>
    </recommendedName>
</protein>
<evidence type="ECO:0000256" key="7">
    <source>
        <dbReference type="SAM" id="MobiDB-lite"/>
    </source>
</evidence>
<reference evidence="9 10" key="1">
    <citation type="journal article" date="2020" name="ISME J.">
        <title>Uncovering the hidden diversity of litter-decomposition mechanisms in mushroom-forming fungi.</title>
        <authorList>
            <person name="Floudas D."/>
            <person name="Bentzer J."/>
            <person name="Ahren D."/>
            <person name="Johansson T."/>
            <person name="Persson P."/>
            <person name="Tunlid A."/>
        </authorList>
    </citation>
    <scope>NUCLEOTIDE SEQUENCE [LARGE SCALE GENOMIC DNA]</scope>
    <source>
        <strain evidence="9 10">CBS 101986</strain>
    </source>
</reference>
<evidence type="ECO:0000256" key="2">
    <source>
        <dbReference type="ARBA" id="ARBA00008283"/>
    </source>
</evidence>
<dbReference type="Gene3D" id="3.40.50.10130">
    <property type="match status" value="1"/>
</dbReference>
<dbReference type="EMBL" id="JAACJJ010000028">
    <property type="protein sequence ID" value="KAF5321104.1"/>
    <property type="molecule type" value="Genomic_DNA"/>
</dbReference>
<dbReference type="InterPro" id="IPR004579">
    <property type="entry name" value="ERCC1/RAD10/SWI10"/>
</dbReference>
<evidence type="ECO:0000256" key="5">
    <source>
        <dbReference type="ARBA" id="ARBA00023204"/>
    </source>
</evidence>
<feature type="region of interest" description="Disordered" evidence="7">
    <location>
        <begin position="261"/>
        <end position="288"/>
    </location>
</feature>
<dbReference type="CDD" id="cd22325">
    <property type="entry name" value="ERCC1_C-like"/>
    <property type="match status" value="1"/>
</dbReference>
<dbReference type="GO" id="GO:0003684">
    <property type="term" value="F:damaged DNA binding"/>
    <property type="evidence" value="ECO:0007669"/>
    <property type="project" value="InterPro"/>
</dbReference>
<comment type="caution">
    <text evidence="9">The sequence shown here is derived from an EMBL/GenBank/DDBJ whole genome shotgun (WGS) entry which is preliminary data.</text>
</comment>
<evidence type="ECO:0000259" key="8">
    <source>
        <dbReference type="Pfam" id="PF03834"/>
    </source>
</evidence>
<keyword evidence="10" id="KW-1185">Reference proteome</keyword>
<dbReference type="SUPFAM" id="SSF52980">
    <property type="entry name" value="Restriction endonuclease-like"/>
    <property type="match status" value="1"/>
</dbReference>
<dbReference type="GO" id="GO:0006312">
    <property type="term" value="P:mitotic recombination"/>
    <property type="evidence" value="ECO:0007669"/>
    <property type="project" value="TreeGrafter"/>
</dbReference>
<dbReference type="GO" id="GO:0070914">
    <property type="term" value="P:UV-damage excision repair"/>
    <property type="evidence" value="ECO:0007669"/>
    <property type="project" value="TreeGrafter"/>
</dbReference>
<evidence type="ECO:0000313" key="10">
    <source>
        <dbReference type="Proteomes" id="UP000567179"/>
    </source>
</evidence>
<evidence type="ECO:0000256" key="1">
    <source>
        <dbReference type="ARBA" id="ARBA00004123"/>
    </source>
</evidence>
<dbReference type="InterPro" id="IPR010994">
    <property type="entry name" value="RuvA_2-like"/>
</dbReference>
<dbReference type="GO" id="GO:0006302">
    <property type="term" value="P:double-strand break repair"/>
    <property type="evidence" value="ECO:0007669"/>
    <property type="project" value="UniProtKB-ARBA"/>
</dbReference>
<sequence length="316" mass="35726">MNVFARQRITHLLFRRRVHLVMKFTVAFMPPTTNSNVPPVVIPSTNNIVIQHSQRGNPVLECIRNVGKEFGDIVADYQVGKTTGVLFLSLKYHRLHPEYIHTRIEKLGHAYNLRILLILCDISEHREPIRELTKACLINNITIIVAFSFEEVGQYLTTFKQSEFRSASLIKERTEKDYLPILRTTLTSISKVNKTDVETLRMSFGSFANISRATGDQLENLPGFGKTKVTNMKNAFEKPFRKEEPRNIPPRVSQNRVVDEPLISNAGGPSNISSAPERASGLPPSRGFSPEWDIEHEDFPAIGTGGNQVFDIELDL</sequence>
<evidence type="ECO:0000256" key="3">
    <source>
        <dbReference type="ARBA" id="ARBA00022763"/>
    </source>
</evidence>
<dbReference type="AlphaFoldDB" id="A0A8H5F2E1"/>
<dbReference type="PANTHER" id="PTHR12749">
    <property type="entry name" value="EXCISION REPAIR CROSS-COMPLEMENTING 1 ERCC1"/>
    <property type="match status" value="1"/>
</dbReference>
<keyword evidence="5" id="KW-0234">DNA repair</keyword>
<organism evidence="9 10">
    <name type="scientific">Psilocybe cf. subviscida</name>
    <dbReference type="NCBI Taxonomy" id="2480587"/>
    <lineage>
        <taxon>Eukaryota</taxon>
        <taxon>Fungi</taxon>
        <taxon>Dikarya</taxon>
        <taxon>Basidiomycota</taxon>
        <taxon>Agaricomycotina</taxon>
        <taxon>Agaricomycetes</taxon>
        <taxon>Agaricomycetidae</taxon>
        <taxon>Agaricales</taxon>
        <taxon>Agaricineae</taxon>
        <taxon>Strophariaceae</taxon>
        <taxon>Psilocybe</taxon>
    </lineage>
</organism>
<keyword evidence="6" id="KW-0539">Nucleus</keyword>